<reference evidence="1" key="1">
    <citation type="submission" date="2020-11" db="EMBL/GenBank/DDBJ databases">
        <authorList>
            <consortium name="DOE Joint Genome Institute"/>
            <person name="Ahrendt S."/>
            <person name="Riley R."/>
            <person name="Andreopoulos W."/>
            <person name="Labutti K."/>
            <person name="Pangilinan J."/>
            <person name="Ruiz-Duenas F.J."/>
            <person name="Barrasa J.M."/>
            <person name="Sanchez-Garcia M."/>
            <person name="Camarero S."/>
            <person name="Miyauchi S."/>
            <person name="Serrano A."/>
            <person name="Linde D."/>
            <person name="Babiker R."/>
            <person name="Drula E."/>
            <person name="Ayuso-Fernandez I."/>
            <person name="Pacheco R."/>
            <person name="Padilla G."/>
            <person name="Ferreira P."/>
            <person name="Barriuso J."/>
            <person name="Kellner H."/>
            <person name="Castanera R."/>
            <person name="Alfaro M."/>
            <person name="Ramirez L."/>
            <person name="Pisabarro A.G."/>
            <person name="Kuo A."/>
            <person name="Tritt A."/>
            <person name="Lipzen A."/>
            <person name="He G."/>
            <person name="Yan M."/>
            <person name="Ng V."/>
            <person name="Cullen D."/>
            <person name="Martin F."/>
            <person name="Rosso M.-N."/>
            <person name="Henrissat B."/>
            <person name="Hibbett D."/>
            <person name="Martinez A.T."/>
            <person name="Grigoriev I.V."/>
        </authorList>
    </citation>
    <scope>NUCLEOTIDE SEQUENCE</scope>
    <source>
        <strain evidence="1">ATCC 90797</strain>
    </source>
</reference>
<dbReference type="InterPro" id="IPR027417">
    <property type="entry name" value="P-loop_NTPase"/>
</dbReference>
<dbReference type="SUPFAM" id="SSF52540">
    <property type="entry name" value="P-loop containing nucleoside triphosphate hydrolases"/>
    <property type="match status" value="1"/>
</dbReference>
<evidence type="ECO:0000313" key="1">
    <source>
        <dbReference type="EMBL" id="KAF9494113.1"/>
    </source>
</evidence>
<dbReference type="Proteomes" id="UP000807025">
    <property type="component" value="Unassembled WGS sequence"/>
</dbReference>
<dbReference type="OrthoDB" id="3247165at2759"/>
<gene>
    <name evidence="1" type="ORF">BDN71DRAFT_1393800</name>
</gene>
<dbReference type="EMBL" id="MU154577">
    <property type="protein sequence ID" value="KAF9494113.1"/>
    <property type="molecule type" value="Genomic_DNA"/>
</dbReference>
<name>A0A9P5ZVW6_PLEER</name>
<comment type="caution">
    <text evidence="1">The sequence shown here is derived from an EMBL/GenBank/DDBJ whole genome shotgun (WGS) entry which is preliminary data.</text>
</comment>
<accession>A0A9P5ZVW6</accession>
<dbReference type="AlphaFoldDB" id="A0A9P5ZVW6"/>
<sequence>MRQKSQTTEDAKFHVALENMRYRSCTLEDIQFLRSRVSANIEGRPSVCDLNFRNVSIITARHVNKDAINGLGEQQFAAEHKLQLTTFYCEDSIAPVADLDEVRGKKRAAKVRLEEELQRVLWDQPACSVEKKIPGKLNLYKGLPVMLRDNSATELCMTNGQEGVVYGWVATRGAYGQLVLDVLFVELQRPPTDVQFDGLLLNVVPILRTATPTWCELPSGKRLHVSRSQVEITVNYAMTDFASQGKTRVNNVVHLNDTTSHQGYYTALSRSATASGTLILQGFNPSIISDKKCSGALRQEFRDLELLDDITHLRFEGKLHMSVVGEMRRTLIHSFRQHKSDSYVPQHMHSAIWWNKKDPYVEPDFATLDWSVIPTQHTSKFLPGDFVQKMKEQTNAWKSDNVDIKATSSFINDTYDHPTVTSLIPVGCQWSDNSCAYDTVLSLLYNIWLDKPMPATAFPEMSNSLFSSLLQCFDKVNCSQERLTDVREYMRQTLSIQKPNDFKYGEYTSVSSVLDAVLQATERSILLSYNCVSDHGGPATPAAHGSFLTSLDGDSYDSVSAWCSSQGTSTRRLCVVCSESVMLKHVYIYPPYFLAFDFPAGAVHINSKISVDIQGQGVPYILKGVVYFGRSHFICRYIDREGKIWVYDGLSNYRSMEYDTTYASCDFSVCRSMHAITAVYAHSPRVQVIVD</sequence>
<proteinExistence type="predicted"/>
<evidence type="ECO:0000313" key="2">
    <source>
        <dbReference type="Proteomes" id="UP000807025"/>
    </source>
</evidence>
<keyword evidence="2" id="KW-1185">Reference proteome</keyword>
<organism evidence="1 2">
    <name type="scientific">Pleurotus eryngii</name>
    <name type="common">Boletus of the steppes</name>
    <dbReference type="NCBI Taxonomy" id="5323"/>
    <lineage>
        <taxon>Eukaryota</taxon>
        <taxon>Fungi</taxon>
        <taxon>Dikarya</taxon>
        <taxon>Basidiomycota</taxon>
        <taxon>Agaricomycotina</taxon>
        <taxon>Agaricomycetes</taxon>
        <taxon>Agaricomycetidae</taxon>
        <taxon>Agaricales</taxon>
        <taxon>Pleurotineae</taxon>
        <taxon>Pleurotaceae</taxon>
        <taxon>Pleurotus</taxon>
    </lineage>
</organism>
<protein>
    <submittedName>
        <fullName evidence="1">Uncharacterized protein</fullName>
    </submittedName>
</protein>